<evidence type="ECO:0000313" key="1">
    <source>
        <dbReference type="EMBL" id="MBW8199086.1"/>
    </source>
</evidence>
<dbReference type="EMBL" id="JAHZSV010000003">
    <property type="protein sequence ID" value="MBW8199086.1"/>
    <property type="molecule type" value="Genomic_DNA"/>
</dbReference>
<keyword evidence="2" id="KW-1185">Reference proteome</keyword>
<dbReference type="RefSeq" id="WP_220112727.1">
    <property type="nucleotide sequence ID" value="NZ_JAHZSV010000003.1"/>
</dbReference>
<comment type="caution">
    <text evidence="1">The sequence shown here is derived from an EMBL/GenBank/DDBJ whole genome shotgun (WGS) entry which is preliminary data.</text>
</comment>
<evidence type="ECO:0000313" key="2">
    <source>
        <dbReference type="Proteomes" id="UP001196136"/>
    </source>
</evidence>
<dbReference type="Proteomes" id="UP001196136">
    <property type="component" value="Unassembled WGS sequence"/>
</dbReference>
<protein>
    <submittedName>
        <fullName evidence="1">SMP-30/gluconolactonase/LRE family protein</fullName>
    </submittedName>
</protein>
<dbReference type="InterPro" id="IPR011042">
    <property type="entry name" value="6-blade_b-propeller_TolB-like"/>
</dbReference>
<organism evidence="1 2">
    <name type="scientific">Flagellimonas abyssi</name>
    <dbReference type="NCBI Taxonomy" id="2864871"/>
    <lineage>
        <taxon>Bacteria</taxon>
        <taxon>Pseudomonadati</taxon>
        <taxon>Bacteroidota</taxon>
        <taxon>Flavobacteriia</taxon>
        <taxon>Flavobacteriales</taxon>
        <taxon>Flavobacteriaceae</taxon>
        <taxon>Flagellimonas</taxon>
    </lineage>
</organism>
<reference evidence="1 2" key="1">
    <citation type="submission" date="2021-08" db="EMBL/GenBank/DDBJ databases">
        <title>Muricauda profundi sp. nov., a marine bacterium isolated from deep seawater of the Mariana Trench.</title>
        <authorList>
            <person name="Wei Y."/>
        </authorList>
    </citation>
    <scope>NUCLEOTIDE SEQUENCE [LARGE SCALE GENOMIC DNA]</scope>
    <source>
        <strain evidence="1 2">W52</strain>
    </source>
</reference>
<accession>A0ABS7ENH6</accession>
<dbReference type="Gene3D" id="2.120.10.30">
    <property type="entry name" value="TolB, C-terminal domain"/>
    <property type="match status" value="2"/>
</dbReference>
<sequence length="311" mass="34929">MRVIFILAVVLITSCSKSNHSVKLNFHKDLIPEGIAIDPVSQKVYLNSLFKNKIVRSNLDGTQPEVFIESNQFGYLSGFGMTIKGDTLFALGNSHTGPDNQSILLLLDVSTGQLINTYLLKNFDKSYLNDIAVGHNGNFYITDSEHSAIYTQNKKNGHLEIYFSNTEIQHPNGITVSDNGQYLYIASMKSGIRILDIATKKLLNFPNDHKGIDGMKFYKNTLICIVNARRNPEKNGIFQFTLNKSGTKITGQSKLGSFENPTDIPTTFAIHNNHMYYVADSQMDMFDETSDQIIDTSKLEDYHLIQLNLNP</sequence>
<proteinExistence type="predicted"/>
<dbReference type="SUPFAM" id="SSF63829">
    <property type="entry name" value="Calcium-dependent phosphotriesterase"/>
    <property type="match status" value="1"/>
</dbReference>
<dbReference type="PROSITE" id="PS51257">
    <property type="entry name" value="PROKAR_LIPOPROTEIN"/>
    <property type="match status" value="1"/>
</dbReference>
<gene>
    <name evidence="1" type="ORF">K1F36_04560</name>
</gene>
<name>A0ABS7ENH6_9FLAO</name>